<sequence>MDTMVGGTIGIDPTALGVLMPMHIVISAEGEIASVGTTIARLRLGRPLLHSQFRERFELRKPHTSISLGDLRRLTGQRLHLRLRESPFTAFRGTCVELATGQGLLFNLSFGIGLAEAVRSHGLTAADFAPTDLAIEFLYLKEAKAAVMSEIVALNGRLRVARQRAEAQALTDPLTGLHNRRALDMELQRSVAGVLRGGPGFALMQIDLDFFKVVNDTKGHAAGDHVLTVAAERLRKVFRSQDFIARVGGDEFVILLPGLTEPADLRRVARRLIRNIEQPIEWQGEACRISGSIGITMSSLYASPDPDRMLSDADAALYEAKRSGRGCYRVHSEKTAASART</sequence>
<dbReference type="PANTHER" id="PTHR46663:SF4">
    <property type="entry name" value="DIGUANYLATE CYCLASE DGCT-RELATED"/>
    <property type="match status" value="1"/>
</dbReference>
<dbReference type="Gene3D" id="3.30.70.270">
    <property type="match status" value="1"/>
</dbReference>
<keyword evidence="3" id="KW-1185">Reference proteome</keyword>
<organism evidence="2 3">
    <name type="scientific">Albidovulum inexpectatum</name>
    <dbReference type="NCBI Taxonomy" id="196587"/>
    <lineage>
        <taxon>Bacteria</taxon>
        <taxon>Pseudomonadati</taxon>
        <taxon>Pseudomonadota</taxon>
        <taxon>Alphaproteobacteria</taxon>
        <taxon>Rhodobacterales</taxon>
        <taxon>Paracoccaceae</taxon>
        <taxon>Albidovulum</taxon>
    </lineage>
</organism>
<dbReference type="Pfam" id="PF00990">
    <property type="entry name" value="GGDEF"/>
    <property type="match status" value="1"/>
</dbReference>
<dbReference type="InterPro" id="IPR000160">
    <property type="entry name" value="GGDEF_dom"/>
</dbReference>
<dbReference type="InterPro" id="IPR042463">
    <property type="entry name" value="HNOB_dom_associated_sf"/>
</dbReference>
<dbReference type="EMBL" id="PRDS01000006">
    <property type="protein sequence ID" value="PPB80221.1"/>
    <property type="molecule type" value="Genomic_DNA"/>
</dbReference>
<dbReference type="NCBIfam" id="TIGR00254">
    <property type="entry name" value="GGDEF"/>
    <property type="match status" value="1"/>
</dbReference>
<evidence type="ECO:0000259" key="1">
    <source>
        <dbReference type="PROSITE" id="PS50887"/>
    </source>
</evidence>
<dbReference type="SUPFAM" id="SSF55073">
    <property type="entry name" value="Nucleotide cyclase"/>
    <property type="match status" value="1"/>
</dbReference>
<gene>
    <name evidence="2" type="ORF">LV82_02093</name>
</gene>
<dbReference type="InterPro" id="IPR029787">
    <property type="entry name" value="Nucleotide_cyclase"/>
</dbReference>
<dbReference type="SMART" id="SM00267">
    <property type="entry name" value="GGDEF"/>
    <property type="match status" value="1"/>
</dbReference>
<dbReference type="InterPro" id="IPR052163">
    <property type="entry name" value="DGC-Regulatory_Protein"/>
</dbReference>
<dbReference type="FunFam" id="3.30.70.270:FF:000001">
    <property type="entry name" value="Diguanylate cyclase domain protein"/>
    <property type="match status" value="1"/>
</dbReference>
<dbReference type="GO" id="GO:0003824">
    <property type="term" value="F:catalytic activity"/>
    <property type="evidence" value="ECO:0007669"/>
    <property type="project" value="UniProtKB-ARBA"/>
</dbReference>
<evidence type="ECO:0000313" key="2">
    <source>
        <dbReference type="EMBL" id="PPB80221.1"/>
    </source>
</evidence>
<dbReference type="OrthoDB" id="9812260at2"/>
<dbReference type="InterPro" id="IPR043128">
    <property type="entry name" value="Rev_trsase/Diguanyl_cyclase"/>
</dbReference>
<dbReference type="Proteomes" id="UP000239736">
    <property type="component" value="Unassembled WGS sequence"/>
</dbReference>
<dbReference type="CDD" id="cd01949">
    <property type="entry name" value="GGDEF"/>
    <property type="match status" value="1"/>
</dbReference>
<proteinExistence type="predicted"/>
<dbReference type="AlphaFoldDB" id="A0A2S5JFP9"/>
<protein>
    <submittedName>
        <fullName evidence="2">Diguanylate cyclase (GGDEF)-like protein</fullName>
    </submittedName>
</protein>
<dbReference type="PROSITE" id="PS50887">
    <property type="entry name" value="GGDEF"/>
    <property type="match status" value="1"/>
</dbReference>
<dbReference type="Gene3D" id="3.30.450.260">
    <property type="entry name" value="Haem NO binding associated domain"/>
    <property type="match status" value="1"/>
</dbReference>
<comment type="caution">
    <text evidence="2">The sequence shown here is derived from an EMBL/GenBank/DDBJ whole genome shotgun (WGS) entry which is preliminary data.</text>
</comment>
<feature type="domain" description="GGDEF" evidence="1">
    <location>
        <begin position="199"/>
        <end position="333"/>
    </location>
</feature>
<accession>A0A2S5JFP9</accession>
<dbReference type="PANTHER" id="PTHR46663">
    <property type="entry name" value="DIGUANYLATE CYCLASE DGCT-RELATED"/>
    <property type="match status" value="1"/>
</dbReference>
<evidence type="ECO:0000313" key="3">
    <source>
        <dbReference type="Proteomes" id="UP000239736"/>
    </source>
</evidence>
<reference evidence="2 3" key="1">
    <citation type="submission" date="2018-01" db="EMBL/GenBank/DDBJ databases">
        <title>Genomic Encyclopedia of Archaeal and Bacterial Type Strains, Phase II (KMG-II): from individual species to whole genera.</title>
        <authorList>
            <person name="Goeker M."/>
        </authorList>
    </citation>
    <scope>NUCLEOTIDE SEQUENCE [LARGE SCALE GENOMIC DNA]</scope>
    <source>
        <strain evidence="2 3">DSM 12048</strain>
    </source>
</reference>
<name>A0A2S5JFP9_9RHOB</name>
<dbReference type="RefSeq" id="WP_104071439.1">
    <property type="nucleotide sequence ID" value="NZ_PRDS01000006.1"/>
</dbReference>